<dbReference type="KEGG" id="crw:CROST_018840"/>
<name>A0A1S8LME4_9CLOT</name>
<keyword evidence="3" id="KW-1185">Reference proteome</keyword>
<sequence length="189" mass="22416">MEITTNAAKYRIILLNDDIIRIRCTFNKEFEKESSYALVMTAWEDVTDDLLAKERMKVKALSSEYDDLGDYILLATKNLNIKIYKEPFGIEILDKVGNILHSDLREKAYKKDSHGRLYHYSCMSDEDYFYGFGEKSGYLNKRKRRMRMHNYDTYGYDSEYTDPLYKHIPFYIKFNSENNTASGIFYNNL</sequence>
<reference evidence="2 3" key="1">
    <citation type="submission" date="2022-04" db="EMBL/GenBank/DDBJ databases">
        <title>Genome sequence of C. roseum typestrain.</title>
        <authorList>
            <person name="Poehlein A."/>
            <person name="Schoch T."/>
            <person name="Duerre P."/>
            <person name="Daniel R."/>
        </authorList>
    </citation>
    <scope>NUCLEOTIDE SEQUENCE [LARGE SCALE GENOMIC DNA]</scope>
    <source>
        <strain evidence="2 3">DSM 7320</strain>
    </source>
</reference>
<dbReference type="Proteomes" id="UP000190951">
    <property type="component" value="Chromosome"/>
</dbReference>
<dbReference type="Gene3D" id="2.60.40.1760">
    <property type="entry name" value="glycosyl hydrolase (family 31)"/>
    <property type="match status" value="1"/>
</dbReference>
<dbReference type="GO" id="GO:0003824">
    <property type="term" value="F:catalytic activity"/>
    <property type="evidence" value="ECO:0007669"/>
    <property type="project" value="InterPro"/>
</dbReference>
<dbReference type="EMBL" id="CP096983">
    <property type="protein sequence ID" value="URZ11167.1"/>
    <property type="molecule type" value="Genomic_DNA"/>
</dbReference>
<evidence type="ECO:0000259" key="1">
    <source>
        <dbReference type="Pfam" id="PF13802"/>
    </source>
</evidence>
<dbReference type="InterPro" id="IPR011013">
    <property type="entry name" value="Gal_mutarotase_sf_dom"/>
</dbReference>
<accession>A0A1S8LME4</accession>
<dbReference type="AlphaFoldDB" id="A0A1S8LME4"/>
<evidence type="ECO:0000313" key="2">
    <source>
        <dbReference type="EMBL" id="URZ11167.1"/>
    </source>
</evidence>
<proteinExistence type="predicted"/>
<dbReference type="CDD" id="cd14752">
    <property type="entry name" value="GH31_N"/>
    <property type="match status" value="1"/>
</dbReference>
<dbReference type="GO" id="GO:0005975">
    <property type="term" value="P:carbohydrate metabolic process"/>
    <property type="evidence" value="ECO:0007669"/>
    <property type="project" value="InterPro"/>
</dbReference>
<dbReference type="GO" id="GO:0030246">
    <property type="term" value="F:carbohydrate binding"/>
    <property type="evidence" value="ECO:0007669"/>
    <property type="project" value="InterPro"/>
</dbReference>
<dbReference type="Pfam" id="PF13802">
    <property type="entry name" value="Gal_mutarotas_2"/>
    <property type="match status" value="1"/>
</dbReference>
<dbReference type="InterPro" id="IPR025887">
    <property type="entry name" value="Glyco_hydro_31_N_dom"/>
</dbReference>
<protein>
    <recommendedName>
        <fullName evidence="1">Glycoside hydrolase family 31 N-terminal domain-containing protein</fullName>
    </recommendedName>
</protein>
<organism evidence="2 3">
    <name type="scientific">Clostridium felsineum</name>
    <dbReference type="NCBI Taxonomy" id="36839"/>
    <lineage>
        <taxon>Bacteria</taxon>
        <taxon>Bacillati</taxon>
        <taxon>Bacillota</taxon>
        <taxon>Clostridia</taxon>
        <taxon>Eubacteriales</taxon>
        <taxon>Clostridiaceae</taxon>
        <taxon>Clostridium</taxon>
    </lineage>
</organism>
<evidence type="ECO:0000313" key="3">
    <source>
        <dbReference type="Proteomes" id="UP000190951"/>
    </source>
</evidence>
<dbReference type="STRING" id="84029.CROST_46050"/>
<gene>
    <name evidence="2" type="ORF">CROST_018840</name>
</gene>
<dbReference type="RefSeq" id="WP_242950935.1">
    <property type="nucleotide sequence ID" value="NZ_CP096983.1"/>
</dbReference>
<dbReference type="SUPFAM" id="SSF74650">
    <property type="entry name" value="Galactose mutarotase-like"/>
    <property type="match status" value="1"/>
</dbReference>
<feature type="domain" description="Glycoside hydrolase family 31 N-terminal" evidence="1">
    <location>
        <begin position="11"/>
        <end position="188"/>
    </location>
</feature>